<evidence type="ECO:0000259" key="9">
    <source>
        <dbReference type="SMART" id="SM00458"/>
    </source>
</evidence>
<dbReference type="InterPro" id="IPR035070">
    <property type="entry name" value="Streptogrisin_prodomain"/>
</dbReference>
<evidence type="ECO:0000256" key="7">
    <source>
        <dbReference type="ARBA" id="ARBA00023157"/>
    </source>
</evidence>
<protein>
    <submittedName>
        <fullName evidence="10">Streptogrisin C</fullName>
    </submittedName>
</protein>
<dbReference type="InterPro" id="IPR000772">
    <property type="entry name" value="Ricin_B_lectin"/>
</dbReference>
<dbReference type="Proteomes" id="UP000315389">
    <property type="component" value="Unassembled WGS sequence"/>
</dbReference>
<dbReference type="Pfam" id="PF02983">
    <property type="entry name" value="Pro_Al_protease"/>
    <property type="match status" value="1"/>
</dbReference>
<dbReference type="PROSITE" id="PS50231">
    <property type="entry name" value="RICIN_B_LECTIN"/>
    <property type="match status" value="1"/>
</dbReference>
<dbReference type="GO" id="GO:0004252">
    <property type="term" value="F:serine-type endopeptidase activity"/>
    <property type="evidence" value="ECO:0007669"/>
    <property type="project" value="InterPro"/>
</dbReference>
<sequence length="525" mass="55843">MMKYRKFGALIGSWALLGTLALVGTATATTATSSTPAVDTVVSQAKESAAEAAKSVSETKLQAIMRDLKLTKKQALARIKLEKKAVKQEKKLKKKLGNKFAGLWISKNGKKIVVGVTTKKAAKVAKKAGAKPKIVRKSLKSLAKQEKKFTRANAAKASGVSSWWIDPTTNKLVLQATSKKAANRALKTAGIATKDATVEINSSSYTAYRDYWGGDPLMGCTIAFAVEGGLLTAGHCIPAGSSNHGLDTKMNNTRIGTVQAYQYGGGIDAAYARNEGGWVGKGRVTHWNGGGGVDIKGSNEAPVGSHVCKSGMTTKWTCGYVTARNANTYVSGQLVVTVNTNVCSAPGDSGGALVWNDQAQGILSGGSGSGSNCSTVFQPINTILQKWNLRLTTTGNAGPSIASIQGWQNKCIDVPNSQFVNGAAVQIWDCNGTNAQRFEFHSDGTLRVGGKCLDLADWSTANGSRVQLWDCFGGANQQWTLNSSLDLVNKHANKCVDVKDWGRNNGAKLQIWECSGTANQKWWRK</sequence>
<dbReference type="CDD" id="cd21112">
    <property type="entry name" value="alphaLP-like"/>
    <property type="match status" value="1"/>
</dbReference>
<reference evidence="10 11" key="1">
    <citation type="submission" date="2019-06" db="EMBL/GenBank/DDBJ databases">
        <title>Sequencing the genomes of 1000 actinobacteria strains.</title>
        <authorList>
            <person name="Klenk H.-P."/>
        </authorList>
    </citation>
    <scope>NUCLEOTIDE SEQUENCE [LARGE SCALE GENOMIC DNA]</scope>
    <source>
        <strain evidence="10 11">DSM 4813</strain>
    </source>
</reference>
<dbReference type="InterPro" id="IPR009003">
    <property type="entry name" value="Peptidase_S1_PA"/>
</dbReference>
<dbReference type="InterPro" id="IPR001316">
    <property type="entry name" value="Pept_S1A_streptogrisin"/>
</dbReference>
<dbReference type="Gene3D" id="2.40.10.10">
    <property type="entry name" value="Trypsin-like serine proteases"/>
    <property type="match status" value="2"/>
</dbReference>
<keyword evidence="5" id="KW-0720">Serine protease</keyword>
<dbReference type="SMART" id="SM00458">
    <property type="entry name" value="RICIN"/>
    <property type="match status" value="1"/>
</dbReference>
<feature type="chain" id="PRO_5022043356" evidence="8">
    <location>
        <begin position="29"/>
        <end position="525"/>
    </location>
</feature>
<keyword evidence="11" id="KW-1185">Reference proteome</keyword>
<dbReference type="SUPFAM" id="SSF50494">
    <property type="entry name" value="Trypsin-like serine proteases"/>
    <property type="match status" value="1"/>
</dbReference>
<feature type="domain" description="Ricin B lectin" evidence="9">
    <location>
        <begin position="398"/>
        <end position="525"/>
    </location>
</feature>
<feature type="signal peptide" evidence="8">
    <location>
        <begin position="1"/>
        <end position="28"/>
    </location>
</feature>
<comment type="caution">
    <text evidence="10">The sequence shown here is derived from an EMBL/GenBank/DDBJ whole genome shotgun (WGS) entry which is preliminary data.</text>
</comment>
<evidence type="ECO:0000256" key="6">
    <source>
        <dbReference type="ARBA" id="ARBA00023145"/>
    </source>
</evidence>
<dbReference type="PRINTS" id="PR00861">
    <property type="entry name" value="ALYTICPTASE"/>
</dbReference>
<dbReference type="InterPro" id="IPR043504">
    <property type="entry name" value="Peptidase_S1_PA_chymotrypsin"/>
</dbReference>
<proteinExistence type="inferred from homology"/>
<name>A0A542ZPT8_RARFA</name>
<dbReference type="AlphaFoldDB" id="A0A542ZPT8"/>
<evidence type="ECO:0000256" key="2">
    <source>
        <dbReference type="ARBA" id="ARBA00022670"/>
    </source>
</evidence>
<gene>
    <name evidence="10" type="ORF">FB461_1871</name>
</gene>
<keyword evidence="6" id="KW-0865">Zymogen</keyword>
<dbReference type="Gene3D" id="2.80.10.50">
    <property type="match status" value="2"/>
</dbReference>
<dbReference type="InterPro" id="IPR035992">
    <property type="entry name" value="Ricin_B-like_lectins"/>
</dbReference>
<dbReference type="InterPro" id="IPR004236">
    <property type="entry name" value="Pept_S1_alpha_lytic"/>
</dbReference>
<dbReference type="SUPFAM" id="SSF50370">
    <property type="entry name" value="Ricin B-like lectins"/>
    <property type="match status" value="1"/>
</dbReference>
<evidence type="ECO:0000313" key="10">
    <source>
        <dbReference type="EMBL" id="TQL62230.1"/>
    </source>
</evidence>
<accession>A0A542ZPT8</accession>
<keyword evidence="3 8" id="KW-0732">Signal</keyword>
<evidence type="ECO:0000256" key="5">
    <source>
        <dbReference type="ARBA" id="ARBA00022825"/>
    </source>
</evidence>
<dbReference type="GO" id="GO:0005576">
    <property type="term" value="C:extracellular region"/>
    <property type="evidence" value="ECO:0007669"/>
    <property type="project" value="InterPro"/>
</dbReference>
<evidence type="ECO:0000256" key="1">
    <source>
        <dbReference type="ARBA" id="ARBA00007664"/>
    </source>
</evidence>
<dbReference type="GO" id="GO:0006508">
    <property type="term" value="P:proteolysis"/>
    <property type="evidence" value="ECO:0007669"/>
    <property type="project" value="UniProtKB-KW"/>
</dbReference>
<keyword evidence="7" id="KW-1015">Disulfide bond</keyword>
<organism evidence="10 11">
    <name type="scientific">Rarobacter faecitabidus</name>
    <dbReference type="NCBI Taxonomy" id="13243"/>
    <lineage>
        <taxon>Bacteria</taxon>
        <taxon>Bacillati</taxon>
        <taxon>Actinomycetota</taxon>
        <taxon>Actinomycetes</taxon>
        <taxon>Micrococcales</taxon>
        <taxon>Rarobacteraceae</taxon>
        <taxon>Rarobacter</taxon>
    </lineage>
</organism>
<dbReference type="Gene3D" id="3.30.300.50">
    <property type="match status" value="2"/>
</dbReference>
<dbReference type="RefSeq" id="WP_170222685.1">
    <property type="nucleotide sequence ID" value="NZ_BAAASV010000002.1"/>
</dbReference>
<evidence type="ECO:0000256" key="4">
    <source>
        <dbReference type="ARBA" id="ARBA00022801"/>
    </source>
</evidence>
<evidence type="ECO:0000313" key="11">
    <source>
        <dbReference type="Proteomes" id="UP000315389"/>
    </source>
</evidence>
<comment type="similarity">
    <text evidence="1">Belongs to the peptidase S1 family.</text>
</comment>
<keyword evidence="4" id="KW-0378">Hydrolase</keyword>
<evidence type="ECO:0000256" key="3">
    <source>
        <dbReference type="ARBA" id="ARBA00022729"/>
    </source>
</evidence>
<keyword evidence="2" id="KW-0645">Protease</keyword>
<dbReference type="EMBL" id="VFOS01000002">
    <property type="protein sequence ID" value="TQL62230.1"/>
    <property type="molecule type" value="Genomic_DNA"/>
</dbReference>
<dbReference type="Pfam" id="PF00652">
    <property type="entry name" value="Ricin_B_lectin"/>
    <property type="match status" value="1"/>
</dbReference>
<evidence type="ECO:0000256" key="8">
    <source>
        <dbReference type="SAM" id="SignalP"/>
    </source>
</evidence>